<evidence type="ECO:0000313" key="1">
    <source>
        <dbReference type="EMBL" id="MCI16263.1"/>
    </source>
</evidence>
<dbReference type="EMBL" id="LXQA010100065">
    <property type="protein sequence ID" value="MCI16263.1"/>
    <property type="molecule type" value="Genomic_DNA"/>
</dbReference>
<comment type="caution">
    <text evidence="1">The sequence shown here is derived from an EMBL/GenBank/DDBJ whole genome shotgun (WGS) entry which is preliminary data.</text>
</comment>
<organism evidence="1 2">
    <name type="scientific">Trifolium medium</name>
    <dbReference type="NCBI Taxonomy" id="97028"/>
    <lineage>
        <taxon>Eukaryota</taxon>
        <taxon>Viridiplantae</taxon>
        <taxon>Streptophyta</taxon>
        <taxon>Embryophyta</taxon>
        <taxon>Tracheophyta</taxon>
        <taxon>Spermatophyta</taxon>
        <taxon>Magnoliopsida</taxon>
        <taxon>eudicotyledons</taxon>
        <taxon>Gunneridae</taxon>
        <taxon>Pentapetalae</taxon>
        <taxon>rosids</taxon>
        <taxon>fabids</taxon>
        <taxon>Fabales</taxon>
        <taxon>Fabaceae</taxon>
        <taxon>Papilionoideae</taxon>
        <taxon>50 kb inversion clade</taxon>
        <taxon>NPAAA clade</taxon>
        <taxon>Hologalegina</taxon>
        <taxon>IRL clade</taxon>
        <taxon>Trifolieae</taxon>
        <taxon>Trifolium</taxon>
    </lineage>
</organism>
<feature type="non-terminal residue" evidence="1">
    <location>
        <position position="1"/>
    </location>
</feature>
<evidence type="ECO:0000313" key="2">
    <source>
        <dbReference type="Proteomes" id="UP000265520"/>
    </source>
</evidence>
<keyword evidence="2" id="KW-1185">Reference proteome</keyword>
<sequence>AHRNRVGFGMCIRDDEGRFVLCQNNVDSPMCSVDLGEVLGLYHALN</sequence>
<name>A0A392PVY0_9FABA</name>
<reference evidence="1 2" key="1">
    <citation type="journal article" date="2018" name="Front. Plant Sci.">
        <title>Red Clover (Trifolium pratense) and Zigzag Clover (T. medium) - A Picture of Genomic Similarities and Differences.</title>
        <authorList>
            <person name="Dluhosova J."/>
            <person name="Istvanek J."/>
            <person name="Nedelnik J."/>
            <person name="Repkova J."/>
        </authorList>
    </citation>
    <scope>NUCLEOTIDE SEQUENCE [LARGE SCALE GENOMIC DNA]</scope>
    <source>
        <strain evidence="2">cv. 10/8</strain>
        <tissue evidence="1">Leaf</tissue>
    </source>
</reference>
<accession>A0A392PVY0</accession>
<dbReference type="AlphaFoldDB" id="A0A392PVY0"/>
<proteinExistence type="predicted"/>
<protein>
    <submittedName>
        <fullName evidence="1">Cytochrome P450</fullName>
    </submittedName>
</protein>
<dbReference type="Proteomes" id="UP000265520">
    <property type="component" value="Unassembled WGS sequence"/>
</dbReference>